<dbReference type="Proteomes" id="UP001596306">
    <property type="component" value="Unassembled WGS sequence"/>
</dbReference>
<proteinExistence type="inferred from homology"/>
<dbReference type="InterPro" id="IPR000522">
    <property type="entry name" value="ABC_transptr_permease_BtuC"/>
</dbReference>
<evidence type="ECO:0000256" key="8">
    <source>
        <dbReference type="SAM" id="Phobius"/>
    </source>
</evidence>
<keyword evidence="4" id="KW-1003">Cell membrane</keyword>
<evidence type="ECO:0000256" key="2">
    <source>
        <dbReference type="ARBA" id="ARBA00007935"/>
    </source>
</evidence>
<dbReference type="SUPFAM" id="SSF81345">
    <property type="entry name" value="ABC transporter involved in vitamin B12 uptake, BtuC"/>
    <property type="match status" value="1"/>
</dbReference>
<feature type="transmembrane region" description="Helical" evidence="8">
    <location>
        <begin position="157"/>
        <end position="181"/>
    </location>
</feature>
<feature type="transmembrane region" description="Helical" evidence="8">
    <location>
        <begin position="106"/>
        <end position="126"/>
    </location>
</feature>
<comment type="subcellular location">
    <subcellularLocation>
        <location evidence="1">Cell membrane</location>
        <topology evidence="1">Multi-pass membrane protein</topology>
    </subcellularLocation>
</comment>
<evidence type="ECO:0000256" key="3">
    <source>
        <dbReference type="ARBA" id="ARBA00022448"/>
    </source>
</evidence>
<feature type="transmembrane region" description="Helical" evidence="8">
    <location>
        <begin position="23"/>
        <end position="43"/>
    </location>
</feature>
<dbReference type="Pfam" id="PF01032">
    <property type="entry name" value="FecCD"/>
    <property type="match status" value="1"/>
</dbReference>
<evidence type="ECO:0000256" key="6">
    <source>
        <dbReference type="ARBA" id="ARBA00022989"/>
    </source>
</evidence>
<gene>
    <name evidence="9" type="ORF">ACFQB0_05070</name>
</gene>
<dbReference type="InterPro" id="IPR037294">
    <property type="entry name" value="ABC_BtuC-like"/>
</dbReference>
<comment type="similarity">
    <text evidence="2">Belongs to the binding-protein-dependent transport system permease family. FecCD subfamily.</text>
</comment>
<evidence type="ECO:0000256" key="5">
    <source>
        <dbReference type="ARBA" id="ARBA00022692"/>
    </source>
</evidence>
<feature type="transmembrane region" description="Helical" evidence="8">
    <location>
        <begin position="132"/>
        <end position="150"/>
    </location>
</feature>
<dbReference type="EMBL" id="JBHSTP010000001">
    <property type="protein sequence ID" value="MFC6355476.1"/>
    <property type="molecule type" value="Genomic_DNA"/>
</dbReference>
<reference evidence="10" key="1">
    <citation type="journal article" date="2019" name="Int. J. Syst. Evol. Microbiol.">
        <title>The Global Catalogue of Microorganisms (GCM) 10K type strain sequencing project: providing services to taxonomists for standard genome sequencing and annotation.</title>
        <authorList>
            <consortium name="The Broad Institute Genomics Platform"/>
            <consortium name="The Broad Institute Genome Sequencing Center for Infectious Disease"/>
            <person name="Wu L."/>
            <person name="Ma J."/>
        </authorList>
    </citation>
    <scope>NUCLEOTIDE SEQUENCE [LARGE SCALE GENOMIC DNA]</scope>
    <source>
        <strain evidence="10">CCUG 43304</strain>
    </source>
</reference>
<dbReference type="PANTHER" id="PTHR30472">
    <property type="entry name" value="FERRIC ENTEROBACTIN TRANSPORT SYSTEM PERMEASE PROTEIN"/>
    <property type="match status" value="1"/>
</dbReference>
<keyword evidence="3" id="KW-0813">Transport</keyword>
<evidence type="ECO:0000256" key="7">
    <source>
        <dbReference type="ARBA" id="ARBA00023136"/>
    </source>
</evidence>
<evidence type="ECO:0000313" key="9">
    <source>
        <dbReference type="EMBL" id="MFC6355476.1"/>
    </source>
</evidence>
<evidence type="ECO:0000256" key="4">
    <source>
        <dbReference type="ARBA" id="ARBA00022475"/>
    </source>
</evidence>
<keyword evidence="7 8" id="KW-0472">Membrane</keyword>
<keyword evidence="6 8" id="KW-1133">Transmembrane helix</keyword>
<sequence>MTTLVNRPLPAGVVAPAGRRRPLLTATVLLAVLLAGVVGSVGIGSSAADPLSSLAGLARLDDATILTIANVRLPRTVLGIAVGAALAVAGSLMQSLTRNPLASPQTFGVTAGASVAMVATIVYTPWTSTLGAFPALLGGVLGGVLVWSLASRGSLGLAALALAGMSVHLLLTALVQGMAVLNDASVDIVFWLAGSISGAQWNDVTLATPLIGLGVATAAVMGRQLSILALGPETATTFGQNYGLVSALVGALVVLLAGAAVAVSGPIGFVGLIVPHLIRLAAGHQERWSIPLCALSGATMVTTADVLGRVLFFPSEFPAGIVTALVGTPLFLVLVRRSRRTS</sequence>
<protein>
    <submittedName>
        <fullName evidence="9">FecCD family ABC transporter permease</fullName>
    </submittedName>
</protein>
<accession>A0ABW1VBR2</accession>
<feature type="transmembrane region" description="Helical" evidence="8">
    <location>
        <begin position="76"/>
        <end position="94"/>
    </location>
</feature>
<dbReference type="CDD" id="cd06550">
    <property type="entry name" value="TM_ABC_iron-siderophores_like"/>
    <property type="match status" value="1"/>
</dbReference>
<keyword evidence="5 8" id="KW-0812">Transmembrane</keyword>
<keyword evidence="10" id="KW-1185">Reference proteome</keyword>
<name>A0ABW1VBR2_9MICO</name>
<evidence type="ECO:0000313" key="10">
    <source>
        <dbReference type="Proteomes" id="UP001596306"/>
    </source>
</evidence>
<feature type="transmembrane region" description="Helical" evidence="8">
    <location>
        <begin position="247"/>
        <end position="278"/>
    </location>
</feature>
<dbReference type="PANTHER" id="PTHR30472:SF1">
    <property type="entry name" value="FE(3+) DICITRATE TRANSPORT SYSTEM PERMEASE PROTEIN FECC-RELATED"/>
    <property type="match status" value="1"/>
</dbReference>
<evidence type="ECO:0000256" key="1">
    <source>
        <dbReference type="ARBA" id="ARBA00004651"/>
    </source>
</evidence>
<organism evidence="9 10">
    <name type="scientific">Luethyella okanaganae</name>
    <dbReference type="NCBI Taxonomy" id="69372"/>
    <lineage>
        <taxon>Bacteria</taxon>
        <taxon>Bacillati</taxon>
        <taxon>Actinomycetota</taxon>
        <taxon>Actinomycetes</taxon>
        <taxon>Micrococcales</taxon>
        <taxon>Microbacteriaceae</taxon>
        <taxon>Luethyella</taxon>
    </lineage>
</organism>
<dbReference type="Gene3D" id="1.10.3470.10">
    <property type="entry name" value="ABC transporter involved in vitamin B12 uptake, BtuC"/>
    <property type="match status" value="1"/>
</dbReference>
<comment type="caution">
    <text evidence="9">The sequence shown here is derived from an EMBL/GenBank/DDBJ whole genome shotgun (WGS) entry which is preliminary data.</text>
</comment>
<dbReference type="RefSeq" id="WP_386728361.1">
    <property type="nucleotide sequence ID" value="NZ_JBHSTP010000001.1"/>
</dbReference>
<feature type="transmembrane region" description="Helical" evidence="8">
    <location>
        <begin position="317"/>
        <end position="335"/>
    </location>
</feature>